<dbReference type="GO" id="GO:0032993">
    <property type="term" value="C:protein-DNA complex"/>
    <property type="evidence" value="ECO:0007669"/>
    <property type="project" value="TreeGrafter"/>
</dbReference>
<proteinExistence type="inferred from homology"/>
<dbReference type="GO" id="GO:0003681">
    <property type="term" value="F:bent DNA binding"/>
    <property type="evidence" value="ECO:0007669"/>
    <property type="project" value="TreeGrafter"/>
</dbReference>
<accession>A0A1H8VH50</accession>
<evidence type="ECO:0000256" key="1">
    <source>
        <dbReference type="ARBA" id="ARBA00004453"/>
    </source>
</evidence>
<dbReference type="GO" id="GO:0009295">
    <property type="term" value="C:nucleoid"/>
    <property type="evidence" value="ECO:0007669"/>
    <property type="project" value="UniProtKB-SubCell"/>
</dbReference>
<dbReference type="EMBL" id="FODS01000029">
    <property type="protein sequence ID" value="SEP14735.1"/>
    <property type="molecule type" value="Genomic_DNA"/>
</dbReference>
<evidence type="ECO:0000256" key="3">
    <source>
        <dbReference type="ARBA" id="ARBA00022490"/>
    </source>
</evidence>
<dbReference type="GO" id="GO:0005829">
    <property type="term" value="C:cytosol"/>
    <property type="evidence" value="ECO:0007669"/>
    <property type="project" value="TreeGrafter"/>
</dbReference>
<dbReference type="GO" id="GO:0003680">
    <property type="term" value="F:minor groove of adenine-thymine-rich DNA binding"/>
    <property type="evidence" value="ECO:0007669"/>
    <property type="project" value="TreeGrafter"/>
</dbReference>
<keyword evidence="3" id="KW-0963">Cytoplasm</keyword>
<dbReference type="Pfam" id="PF00816">
    <property type="entry name" value="Histone_HNS"/>
    <property type="match status" value="1"/>
</dbReference>
<reference evidence="7 8" key="1">
    <citation type="submission" date="2016-10" db="EMBL/GenBank/DDBJ databases">
        <authorList>
            <person name="de Groot N.N."/>
        </authorList>
    </citation>
    <scope>NUCLEOTIDE SEQUENCE [LARGE SCALE GENOMIC DNA]</scope>
    <source>
        <strain evidence="7 8">DSM 27842</strain>
    </source>
</reference>
<evidence type="ECO:0000313" key="7">
    <source>
        <dbReference type="EMBL" id="SEP14735.1"/>
    </source>
</evidence>
<evidence type="ECO:0000256" key="5">
    <source>
        <dbReference type="SAM" id="MobiDB-lite"/>
    </source>
</evidence>
<evidence type="ECO:0000256" key="4">
    <source>
        <dbReference type="ARBA" id="ARBA00023125"/>
    </source>
</evidence>
<evidence type="ECO:0000313" key="8">
    <source>
        <dbReference type="Proteomes" id="UP000198893"/>
    </source>
</evidence>
<sequence length="106" mass="12294">MNLDKLTRKELLDLKREVEQKLVKLEKQHRADAIKAAEQAAREYGFTFDDLLQETGKRASRKTVRKGEPKYAHPDDKSVTWTGKGRKPRWFTEAIAAGWTPEQLEI</sequence>
<comment type="similarity">
    <text evidence="2">Belongs to the histone-like protein H-NS family.</text>
</comment>
<dbReference type="GO" id="GO:0001217">
    <property type="term" value="F:DNA-binding transcription repressor activity"/>
    <property type="evidence" value="ECO:0007669"/>
    <property type="project" value="TreeGrafter"/>
</dbReference>
<dbReference type="InterPro" id="IPR037150">
    <property type="entry name" value="H-NS_C_dom_sf"/>
</dbReference>
<dbReference type="Proteomes" id="UP000198893">
    <property type="component" value="Unassembled WGS sequence"/>
</dbReference>
<feature type="domain" description="DNA-binding protein H-NS-like C-terminal" evidence="6">
    <location>
        <begin position="61"/>
        <end position="106"/>
    </location>
</feature>
<evidence type="ECO:0000256" key="2">
    <source>
        <dbReference type="ARBA" id="ARBA00010610"/>
    </source>
</evidence>
<comment type="subcellular location">
    <subcellularLocation>
        <location evidence="1">Cytoplasm</location>
        <location evidence="1">Nucleoid</location>
    </subcellularLocation>
</comment>
<feature type="compositionally biased region" description="Basic and acidic residues" evidence="5">
    <location>
        <begin position="65"/>
        <end position="78"/>
    </location>
</feature>
<dbReference type="SMART" id="SM00528">
    <property type="entry name" value="HNS"/>
    <property type="match status" value="1"/>
</dbReference>
<dbReference type="PANTHER" id="PTHR38097">
    <property type="match status" value="1"/>
</dbReference>
<dbReference type="RefSeq" id="WP_093120222.1">
    <property type="nucleotide sequence ID" value="NZ_FODS01000029.1"/>
</dbReference>
<keyword evidence="8" id="KW-1185">Reference proteome</keyword>
<dbReference type="GO" id="GO:0000976">
    <property type="term" value="F:transcription cis-regulatory region binding"/>
    <property type="evidence" value="ECO:0007669"/>
    <property type="project" value="TreeGrafter"/>
</dbReference>
<name>A0A1H8VH50_9RHOB</name>
<organism evidence="7 8">
    <name type="scientific">Salinihabitans flavidus</name>
    <dbReference type="NCBI Taxonomy" id="569882"/>
    <lineage>
        <taxon>Bacteria</taxon>
        <taxon>Pseudomonadati</taxon>
        <taxon>Pseudomonadota</taxon>
        <taxon>Alphaproteobacteria</taxon>
        <taxon>Rhodobacterales</taxon>
        <taxon>Roseobacteraceae</taxon>
        <taxon>Salinihabitans</taxon>
    </lineage>
</organism>
<dbReference type="SUPFAM" id="SSF81273">
    <property type="entry name" value="H-NS histone-like proteins"/>
    <property type="match status" value="1"/>
</dbReference>
<keyword evidence="4 7" id="KW-0238">DNA-binding</keyword>
<evidence type="ECO:0000259" key="6">
    <source>
        <dbReference type="SMART" id="SM00528"/>
    </source>
</evidence>
<dbReference type="STRING" id="569882.SAMN04490248_12925"/>
<dbReference type="PANTHER" id="PTHR38097:SF2">
    <property type="entry name" value="DNA-BINDING PROTEIN STPA"/>
    <property type="match status" value="1"/>
</dbReference>
<feature type="region of interest" description="Disordered" evidence="5">
    <location>
        <begin position="57"/>
        <end position="84"/>
    </location>
</feature>
<dbReference type="InterPro" id="IPR027444">
    <property type="entry name" value="H-NS_C_dom"/>
</dbReference>
<protein>
    <submittedName>
        <fullName evidence="7">DNA-binding protein H-NS</fullName>
    </submittedName>
</protein>
<dbReference type="Gene3D" id="4.10.430.10">
    <property type="entry name" value="Histone-like protein H-NS, C-terminal domain"/>
    <property type="match status" value="1"/>
</dbReference>
<dbReference type="AlphaFoldDB" id="A0A1H8VH50"/>
<dbReference type="OrthoDB" id="5297879at2"/>
<gene>
    <name evidence="7" type="ORF">SAMN04490248_12925</name>
</gene>